<gene>
    <name evidence="3" type="ORF">KS419_11400</name>
</gene>
<feature type="transmembrane region" description="Helical" evidence="1">
    <location>
        <begin position="61"/>
        <end position="80"/>
    </location>
</feature>
<dbReference type="InterPro" id="IPR002931">
    <property type="entry name" value="Transglutaminase-like"/>
</dbReference>
<reference evidence="3 4" key="1">
    <citation type="submission" date="2021-06" db="EMBL/GenBank/DDBJ databases">
        <title>Bacillus sp. RD4P76, an endophyte from a halophyte.</title>
        <authorList>
            <person name="Sun J.-Q."/>
        </authorList>
    </citation>
    <scope>NUCLEOTIDE SEQUENCE [LARGE SCALE GENOMIC DNA]</scope>
    <source>
        <strain evidence="3 4">CGMCC 1.15917</strain>
    </source>
</reference>
<feature type="domain" description="Transglutaminase-like" evidence="2">
    <location>
        <begin position="516"/>
        <end position="599"/>
    </location>
</feature>
<evidence type="ECO:0000256" key="1">
    <source>
        <dbReference type="SAM" id="Phobius"/>
    </source>
</evidence>
<comment type="caution">
    <text evidence="3">The sequence shown here is derived from an EMBL/GenBank/DDBJ whole genome shotgun (WGS) entry which is preliminary data.</text>
</comment>
<dbReference type="RefSeq" id="WP_217066533.1">
    <property type="nucleotide sequence ID" value="NZ_JAHQCS010000097.1"/>
</dbReference>
<dbReference type="PANTHER" id="PTHR42736">
    <property type="entry name" value="PROTEIN-GLUTAMINE GAMMA-GLUTAMYLTRANSFERASE"/>
    <property type="match status" value="1"/>
</dbReference>
<keyword evidence="4" id="KW-1185">Reference proteome</keyword>
<evidence type="ECO:0000259" key="2">
    <source>
        <dbReference type="SMART" id="SM00460"/>
    </source>
</evidence>
<feature type="transmembrane region" description="Helical" evidence="1">
    <location>
        <begin position="103"/>
        <end position="125"/>
    </location>
</feature>
<keyword evidence="1" id="KW-0812">Transmembrane</keyword>
<organism evidence="3 4">
    <name type="scientific">Evansella tamaricis</name>
    <dbReference type="NCBI Taxonomy" id="2069301"/>
    <lineage>
        <taxon>Bacteria</taxon>
        <taxon>Bacillati</taxon>
        <taxon>Bacillota</taxon>
        <taxon>Bacilli</taxon>
        <taxon>Bacillales</taxon>
        <taxon>Bacillaceae</taxon>
        <taxon>Evansella</taxon>
    </lineage>
</organism>
<feature type="transmembrane region" description="Helical" evidence="1">
    <location>
        <begin position="637"/>
        <end position="659"/>
    </location>
</feature>
<accession>A0ABS6JFF2</accession>
<dbReference type="Pfam" id="PF01841">
    <property type="entry name" value="Transglut_core"/>
    <property type="match status" value="1"/>
</dbReference>
<feature type="transmembrane region" description="Helical" evidence="1">
    <location>
        <begin position="37"/>
        <end position="54"/>
    </location>
</feature>
<dbReference type="Proteomes" id="UP000784880">
    <property type="component" value="Unassembled WGS sequence"/>
</dbReference>
<feature type="transmembrane region" description="Helical" evidence="1">
    <location>
        <begin position="194"/>
        <end position="211"/>
    </location>
</feature>
<dbReference type="PANTHER" id="PTHR42736:SF1">
    <property type="entry name" value="PROTEIN-GLUTAMINE GAMMA-GLUTAMYLTRANSFERASE"/>
    <property type="match status" value="1"/>
</dbReference>
<name>A0ABS6JFF2_9BACI</name>
<keyword evidence="1" id="KW-1133">Transmembrane helix</keyword>
<proteinExistence type="predicted"/>
<dbReference type="SMART" id="SM00460">
    <property type="entry name" value="TGc"/>
    <property type="match status" value="1"/>
</dbReference>
<keyword evidence="1" id="KW-0472">Membrane</keyword>
<feature type="transmembrane region" description="Helical" evidence="1">
    <location>
        <begin position="157"/>
        <end position="173"/>
    </location>
</feature>
<sequence length="764" mass="88865">MKGIDVLNRAVIVLTGVFLSTFLSWFSAYWLPETRTVVLSVLIIICLTEMVPYLNSWLRRLFQLLIVVFWMFHLFGWELIPPESISWGLVLESVWNHFLRLEVLYPFIWFAIGTWVIYIFFIRWFESKMRTLLTVLPCTIIMAVLDTFTYHELVSNIILMICSVLLLLVVHHFRSLKNKSPDGWDHLKDYPETVYVPILLFFLIVLVASIFTPDRMGPLLTDPYTAWKNYRGEETAISPYTDSELDLGSSRSEERLSGYGRDDRELGGSFNFDYSPVMTVETTDATYLRGETRYYYTGLGWESSDTSYHLNNAFYFSEEHIEMGERKGNSLENRSLLQTKEVTQTITFSNELYSGTALFGAYSIDNLEIEEVAEREEVLDVNQPVVEGMEDISTSVGEGAHSSFLWLPYVEELHFLEMESLFPRKYTIVSQVPMIDEGALRKVDHVEDKQDWSMYLQLPGDLPERVSDLALEITTDKENQYDQVKAIETFLKESFPYTTEPDESLGTSGDFVDRFLFEVQEGYCDYFSTAMVVLTRTLDIPSRWVKGYTQGTRNEEHNYFQEHMAPFGAGVYQVRNANAHSWVEVYFDGYGWLPFEPTASFSAPSIYVQEDMEVSVQMEERESNQGDDRFFAGGYKVVISILTMVVITVCILLFIVSIWRKKGLKHFLKWWNSGRDLTNNDKVIMEVERLLRFAHRKGFKSFHGDTFKETADRWVYQDIHLETELRIIQTLFDKGRYGNASITDQELQQVLEAIRKVRDKFNKK</sequence>
<dbReference type="InterPro" id="IPR052901">
    <property type="entry name" value="Bact_TGase-like"/>
</dbReference>
<evidence type="ECO:0000313" key="4">
    <source>
        <dbReference type="Proteomes" id="UP000784880"/>
    </source>
</evidence>
<evidence type="ECO:0000313" key="3">
    <source>
        <dbReference type="EMBL" id="MBU9712346.1"/>
    </source>
</evidence>
<protein>
    <submittedName>
        <fullName evidence="3">DUF3488 and transglutaminase-like domain-containing protein</fullName>
    </submittedName>
</protein>
<feature type="transmembrane region" description="Helical" evidence="1">
    <location>
        <begin position="132"/>
        <end position="151"/>
    </location>
</feature>
<feature type="transmembrane region" description="Helical" evidence="1">
    <location>
        <begin position="12"/>
        <end position="31"/>
    </location>
</feature>
<dbReference type="EMBL" id="JAHQCS010000097">
    <property type="protein sequence ID" value="MBU9712346.1"/>
    <property type="molecule type" value="Genomic_DNA"/>
</dbReference>